<proteinExistence type="predicted"/>
<organism evidence="1 2">
    <name type="scientific">Salix koriyanagi</name>
    <dbReference type="NCBI Taxonomy" id="2511006"/>
    <lineage>
        <taxon>Eukaryota</taxon>
        <taxon>Viridiplantae</taxon>
        <taxon>Streptophyta</taxon>
        <taxon>Embryophyta</taxon>
        <taxon>Tracheophyta</taxon>
        <taxon>Spermatophyta</taxon>
        <taxon>Magnoliopsida</taxon>
        <taxon>eudicotyledons</taxon>
        <taxon>Gunneridae</taxon>
        <taxon>Pentapetalae</taxon>
        <taxon>rosids</taxon>
        <taxon>fabids</taxon>
        <taxon>Malpighiales</taxon>
        <taxon>Salicaceae</taxon>
        <taxon>Saliceae</taxon>
        <taxon>Salix</taxon>
    </lineage>
</organism>
<evidence type="ECO:0000313" key="2">
    <source>
        <dbReference type="Proteomes" id="UP001151752"/>
    </source>
</evidence>
<dbReference type="EMBL" id="JAPFFM010000006">
    <property type="protein sequence ID" value="KAJ6759261.1"/>
    <property type="molecule type" value="Genomic_DNA"/>
</dbReference>
<reference evidence="1" key="1">
    <citation type="submission" date="2022-11" db="EMBL/GenBank/DDBJ databases">
        <authorList>
            <person name="Hyden B.L."/>
            <person name="Feng K."/>
            <person name="Yates T."/>
            <person name="Jawdy S."/>
            <person name="Smart L.B."/>
            <person name="Muchero W."/>
        </authorList>
    </citation>
    <scope>NUCLEOTIDE SEQUENCE</scope>
    <source>
        <tissue evidence="1">Shoot tip</tissue>
    </source>
</reference>
<gene>
    <name evidence="1" type="ORF">OIU74_025852</name>
</gene>
<dbReference type="Proteomes" id="UP001151752">
    <property type="component" value="Chromosome 18"/>
</dbReference>
<sequence length="14" mass="1795">MVLDKIFFFTLHQR</sequence>
<evidence type="ECO:0000313" key="1">
    <source>
        <dbReference type="EMBL" id="KAJ6759261.1"/>
    </source>
</evidence>
<comment type="caution">
    <text evidence="1">The sequence shown here is derived from an EMBL/GenBank/DDBJ whole genome shotgun (WGS) entry which is preliminary data.</text>
</comment>
<protein>
    <submittedName>
        <fullName evidence="1">Uncharacterized protein</fullName>
    </submittedName>
</protein>
<accession>A0A9Q0W3A8</accession>
<keyword evidence="2" id="KW-1185">Reference proteome</keyword>
<reference evidence="1" key="2">
    <citation type="journal article" date="2023" name="Int. J. Mol. Sci.">
        <title>De Novo Assembly and Annotation of 11 Diverse Shrub Willow (Salix) Genomes Reveals Novel Gene Organization in Sex-Linked Regions.</title>
        <authorList>
            <person name="Hyden B."/>
            <person name="Feng K."/>
            <person name="Yates T.B."/>
            <person name="Jawdy S."/>
            <person name="Cereghino C."/>
            <person name="Smart L.B."/>
            <person name="Muchero W."/>
        </authorList>
    </citation>
    <scope>NUCLEOTIDE SEQUENCE</scope>
    <source>
        <tissue evidence="1">Shoot tip</tissue>
    </source>
</reference>
<name>A0A9Q0W3A8_9ROSI</name>